<proteinExistence type="predicted"/>
<dbReference type="InterPro" id="IPR055551">
    <property type="entry name" value="DUF7127"/>
</dbReference>
<dbReference type="Pfam" id="PF23444">
    <property type="entry name" value="DUF7127"/>
    <property type="match status" value="1"/>
</dbReference>
<dbReference type="RefSeq" id="WP_267662497.1">
    <property type="nucleotide sequence ID" value="NZ_JAODIX010000003.1"/>
</dbReference>
<dbReference type="AlphaFoldDB" id="A0ABD5Y865"/>
<sequence length="103" mass="10698">MNHQQTRSTGDGPLLRRFEYEDGWIVAADLGADAANVSVDAVGETAIVVVEGEGEPAESEFELPGAATSTAVANGVVTVEGDALEDDTAEDDTAEDDTTEGER</sequence>
<keyword evidence="3" id="KW-1185">Reference proteome</keyword>
<evidence type="ECO:0000313" key="2">
    <source>
        <dbReference type="EMBL" id="MFC7185514.1"/>
    </source>
</evidence>
<name>A0ABD5Y865_9EURY</name>
<evidence type="ECO:0000313" key="3">
    <source>
        <dbReference type="Proteomes" id="UP001596390"/>
    </source>
</evidence>
<reference evidence="2 3" key="1">
    <citation type="journal article" date="2019" name="Int. J. Syst. Evol. Microbiol.">
        <title>The Global Catalogue of Microorganisms (GCM) 10K type strain sequencing project: providing services to taxonomists for standard genome sequencing and annotation.</title>
        <authorList>
            <consortium name="The Broad Institute Genomics Platform"/>
            <consortium name="The Broad Institute Genome Sequencing Center for Infectious Disease"/>
            <person name="Wu L."/>
            <person name="Ma J."/>
        </authorList>
    </citation>
    <scope>NUCLEOTIDE SEQUENCE [LARGE SCALE GENOMIC DNA]</scope>
    <source>
        <strain evidence="2 3">Q85</strain>
    </source>
</reference>
<evidence type="ECO:0000256" key="1">
    <source>
        <dbReference type="SAM" id="MobiDB-lite"/>
    </source>
</evidence>
<organism evidence="2 3">
    <name type="scientific">Halorubrum yunnanense</name>
    <dbReference type="NCBI Taxonomy" id="1526162"/>
    <lineage>
        <taxon>Archaea</taxon>
        <taxon>Methanobacteriati</taxon>
        <taxon>Methanobacteriota</taxon>
        <taxon>Stenosarchaea group</taxon>
        <taxon>Halobacteria</taxon>
        <taxon>Halobacteriales</taxon>
        <taxon>Haloferacaceae</taxon>
        <taxon>Halorubrum</taxon>
    </lineage>
</organism>
<gene>
    <name evidence="2" type="ORF">ACFQMK_01080</name>
</gene>
<accession>A0ABD5Y865</accession>
<protein>
    <submittedName>
        <fullName evidence="2">Hsp20/alpha crystallin family protein</fullName>
    </submittedName>
</protein>
<feature type="compositionally biased region" description="Acidic residues" evidence="1">
    <location>
        <begin position="82"/>
        <end position="103"/>
    </location>
</feature>
<feature type="region of interest" description="Disordered" evidence="1">
    <location>
        <begin position="81"/>
        <end position="103"/>
    </location>
</feature>
<comment type="caution">
    <text evidence="2">The sequence shown here is derived from an EMBL/GenBank/DDBJ whole genome shotgun (WGS) entry which is preliminary data.</text>
</comment>
<dbReference type="Proteomes" id="UP001596390">
    <property type="component" value="Unassembled WGS sequence"/>
</dbReference>
<dbReference type="EMBL" id="JBHSZZ010000003">
    <property type="protein sequence ID" value="MFC7185514.1"/>
    <property type="molecule type" value="Genomic_DNA"/>
</dbReference>